<dbReference type="SUPFAM" id="SSF51735">
    <property type="entry name" value="NAD(P)-binding Rossmann-fold domains"/>
    <property type="match status" value="2"/>
</dbReference>
<dbReference type="SMART" id="SM00823">
    <property type="entry name" value="PKS_PP"/>
    <property type="match status" value="1"/>
</dbReference>
<dbReference type="InterPro" id="IPR011032">
    <property type="entry name" value="GroES-like_sf"/>
</dbReference>
<dbReference type="PROSITE" id="PS50075">
    <property type="entry name" value="CARRIER"/>
    <property type="match status" value="1"/>
</dbReference>
<dbReference type="Pfam" id="PF16197">
    <property type="entry name" value="KAsynt_C_assoc"/>
    <property type="match status" value="1"/>
</dbReference>
<dbReference type="SUPFAM" id="SSF53901">
    <property type="entry name" value="Thiolase-like"/>
    <property type="match status" value="1"/>
</dbReference>
<feature type="active site" description="Proton donor; for dehydratase activity" evidence="6">
    <location>
        <position position="1142"/>
    </location>
</feature>
<dbReference type="SUPFAM" id="SSF53335">
    <property type="entry name" value="S-adenosyl-L-methionine-dependent methyltransferases"/>
    <property type="match status" value="1"/>
</dbReference>
<dbReference type="InterPro" id="IPR016036">
    <property type="entry name" value="Malonyl_transacylase_ACP-bd"/>
</dbReference>
<dbReference type="InterPro" id="IPR009081">
    <property type="entry name" value="PP-bd_ACP"/>
</dbReference>
<dbReference type="InterPro" id="IPR056501">
    <property type="entry name" value="NAD-bd_HRPKS_sdrA"/>
</dbReference>
<dbReference type="SMART" id="SM00822">
    <property type="entry name" value="PKS_KR"/>
    <property type="match status" value="1"/>
</dbReference>
<dbReference type="InterPro" id="IPR018201">
    <property type="entry name" value="Ketoacyl_synth_AS"/>
</dbReference>
<dbReference type="SMART" id="SM00825">
    <property type="entry name" value="PKS_KS"/>
    <property type="match status" value="1"/>
</dbReference>
<evidence type="ECO:0000256" key="3">
    <source>
        <dbReference type="ARBA" id="ARBA00022679"/>
    </source>
</evidence>
<dbReference type="GO" id="GO:1901336">
    <property type="term" value="P:lactone biosynthetic process"/>
    <property type="evidence" value="ECO:0007669"/>
    <property type="project" value="UniProtKB-ARBA"/>
</dbReference>
<dbReference type="FunFam" id="3.40.50.720:FF:000209">
    <property type="entry name" value="Polyketide synthase Pks12"/>
    <property type="match status" value="1"/>
</dbReference>
<gene>
    <name evidence="10" type="ORF">TWF694_005427</name>
</gene>
<dbReference type="InterPro" id="IPR032821">
    <property type="entry name" value="PKS_assoc"/>
</dbReference>
<dbReference type="InterPro" id="IPR001227">
    <property type="entry name" value="Ac_transferase_dom_sf"/>
</dbReference>
<keyword evidence="3" id="KW-0808">Transferase</keyword>
<dbReference type="SMART" id="SM00829">
    <property type="entry name" value="PKS_ER"/>
    <property type="match status" value="1"/>
</dbReference>
<evidence type="ECO:0000259" key="8">
    <source>
        <dbReference type="PROSITE" id="PS52004"/>
    </source>
</evidence>
<dbReference type="SUPFAM" id="SSF47336">
    <property type="entry name" value="ACP-like"/>
    <property type="match status" value="1"/>
</dbReference>
<dbReference type="PROSITE" id="PS52004">
    <property type="entry name" value="KS3_2"/>
    <property type="match status" value="1"/>
</dbReference>
<dbReference type="Gene3D" id="3.40.50.150">
    <property type="entry name" value="Vaccinia Virus protein VP39"/>
    <property type="match status" value="1"/>
</dbReference>
<dbReference type="GO" id="GO:0006633">
    <property type="term" value="P:fatty acid biosynthetic process"/>
    <property type="evidence" value="ECO:0007669"/>
    <property type="project" value="InterPro"/>
</dbReference>
<dbReference type="Gene3D" id="1.10.1200.10">
    <property type="entry name" value="ACP-like"/>
    <property type="match status" value="1"/>
</dbReference>
<dbReference type="Gene3D" id="3.40.50.720">
    <property type="entry name" value="NAD(P)-binding Rossmann-like Domain"/>
    <property type="match status" value="1"/>
</dbReference>
<dbReference type="CDD" id="cd02440">
    <property type="entry name" value="AdoMet_MTases"/>
    <property type="match status" value="1"/>
</dbReference>
<dbReference type="InterPro" id="IPR049552">
    <property type="entry name" value="PKS_DH_N"/>
</dbReference>
<feature type="region of interest" description="C-terminal hotdog fold" evidence="6">
    <location>
        <begin position="1076"/>
        <end position="1233"/>
    </location>
</feature>
<dbReference type="Pfam" id="PF21089">
    <property type="entry name" value="PKS_DH_N"/>
    <property type="match status" value="1"/>
</dbReference>
<dbReference type="SUPFAM" id="SSF50129">
    <property type="entry name" value="GroES-like"/>
    <property type="match status" value="1"/>
</dbReference>
<dbReference type="InterPro" id="IPR049551">
    <property type="entry name" value="PKS_DH_C"/>
</dbReference>
<dbReference type="PROSITE" id="PS52019">
    <property type="entry name" value="PKS_MFAS_DH"/>
    <property type="match status" value="1"/>
</dbReference>
<dbReference type="Pfam" id="PF13602">
    <property type="entry name" value="ADH_zinc_N_2"/>
    <property type="match status" value="1"/>
</dbReference>
<dbReference type="InterPro" id="IPR036736">
    <property type="entry name" value="ACP-like_sf"/>
</dbReference>
<comment type="caution">
    <text evidence="10">The sequence shown here is derived from an EMBL/GenBank/DDBJ whole genome shotgun (WGS) entry which is preliminary data.</text>
</comment>
<dbReference type="SMART" id="SM00826">
    <property type="entry name" value="PKS_DH"/>
    <property type="match status" value="1"/>
</dbReference>
<feature type="domain" description="PKS/mFAS DH" evidence="9">
    <location>
        <begin position="930"/>
        <end position="1233"/>
    </location>
</feature>
<dbReference type="Pfam" id="PF08659">
    <property type="entry name" value="KR"/>
    <property type="match status" value="1"/>
</dbReference>
<dbReference type="PANTHER" id="PTHR43775:SF29">
    <property type="entry name" value="ASPERFURANONE POLYKETIDE SYNTHASE AFOG-RELATED"/>
    <property type="match status" value="1"/>
</dbReference>
<evidence type="ECO:0000256" key="6">
    <source>
        <dbReference type="PROSITE-ProRule" id="PRU01363"/>
    </source>
</evidence>
<dbReference type="Gene3D" id="3.40.366.10">
    <property type="entry name" value="Malonyl-Coenzyme A Acyl Carrier Protein, domain 2"/>
    <property type="match status" value="1"/>
</dbReference>
<keyword evidence="2" id="KW-0597">Phosphoprotein</keyword>
<dbReference type="Pfam" id="PF00698">
    <property type="entry name" value="Acyl_transf_1"/>
    <property type="match status" value="1"/>
</dbReference>
<dbReference type="InterPro" id="IPR020807">
    <property type="entry name" value="PKS_DH"/>
</dbReference>
<evidence type="ECO:0000256" key="4">
    <source>
        <dbReference type="ARBA" id="ARBA00023002"/>
    </source>
</evidence>
<evidence type="ECO:0000259" key="7">
    <source>
        <dbReference type="PROSITE" id="PS50075"/>
    </source>
</evidence>
<dbReference type="InterPro" id="IPR020806">
    <property type="entry name" value="PKS_PP-bd"/>
</dbReference>
<dbReference type="InterPro" id="IPR029063">
    <property type="entry name" value="SAM-dependent_MTases_sf"/>
</dbReference>
<dbReference type="InterPro" id="IPR016035">
    <property type="entry name" value="Acyl_Trfase/lysoPLipase"/>
</dbReference>
<dbReference type="InterPro" id="IPR014031">
    <property type="entry name" value="Ketoacyl_synth_C"/>
</dbReference>
<dbReference type="Pfam" id="PF14765">
    <property type="entry name" value="PS-DH"/>
    <property type="match status" value="1"/>
</dbReference>
<dbReference type="PROSITE" id="PS51257">
    <property type="entry name" value="PROKAR_LIPOPROTEIN"/>
    <property type="match status" value="1"/>
</dbReference>
<dbReference type="Gene3D" id="3.30.70.3290">
    <property type="match status" value="1"/>
</dbReference>
<dbReference type="PROSITE" id="PS00606">
    <property type="entry name" value="KS3_1"/>
    <property type="match status" value="1"/>
</dbReference>
<organism evidence="10 11">
    <name type="scientific">Orbilia ellipsospora</name>
    <dbReference type="NCBI Taxonomy" id="2528407"/>
    <lineage>
        <taxon>Eukaryota</taxon>
        <taxon>Fungi</taxon>
        <taxon>Dikarya</taxon>
        <taxon>Ascomycota</taxon>
        <taxon>Pezizomycotina</taxon>
        <taxon>Orbiliomycetes</taxon>
        <taxon>Orbiliales</taxon>
        <taxon>Orbiliaceae</taxon>
        <taxon>Orbilia</taxon>
    </lineage>
</organism>
<dbReference type="SUPFAM" id="SSF55048">
    <property type="entry name" value="Probable ACP-binding domain of malonyl-CoA ACP transacylase"/>
    <property type="match status" value="1"/>
</dbReference>
<keyword evidence="1" id="KW-0596">Phosphopantetheine</keyword>
<reference evidence="10 11" key="1">
    <citation type="submission" date="2019-10" db="EMBL/GenBank/DDBJ databases">
        <authorList>
            <person name="Palmer J.M."/>
        </authorList>
    </citation>
    <scope>NUCLEOTIDE SEQUENCE [LARGE SCALE GENOMIC DNA]</scope>
    <source>
        <strain evidence="10 11">TWF694</strain>
    </source>
</reference>
<sequence length="2506" mass="276722">MTSSQPKTMPIAITGMACRFAGDANNLDKFWDICATAQNTWSEWPKDRLNQAAFFHPRPETLGAMHSSGGHFLNDDPSLCDTSFFGFTADMAKGMDPQIRMLLETTFEAFESAGLSLENVAGSSTSVFAGAMFHDYEHMIMQDVENLPRHYVMGNGQCMLANRLSHFFDLRGPSVSVDTACSSTMTALHLACQSLRTGESSMAVVGGATLMLYPAASIGVSSIGLTGPDGKSYAFDSRASGYGRGEGIASIILKPLDAALRDNDPIRAVIRETAMNQDGRTPTITSPSQEAQETLIREIYENAGLDLKDTTYVECHGTGTIAGDTTETSALGNSFASNLNSSASEPLFVGSVKANFGHTEAASGLAAIIKTTLMMEKGFIPPQALFATPNPRIDFDALNIKIPTELMPWPKNRLRRVSLNNFGAGGTNTHAIIEAAEYHLPPKVERSKISHNDNFLIALSCKEEKGVRAFVREISEYLKGSEANKSIADIAYTLSERRSKLPWRAVVLANSVEQLQQKLENSVLKPKQVTLAKPPRLGFIFTGQGAQWHAMGRELIAAYPVFRNALERADKQIKLLGSPWNVFEELLKDEKTTRVNLPLLSSLTVIVQIALVELLRSWGITPTACTGHSSGEISAAYGAGFISFEDAVTLSYMRGYVIAEFVDSGILKGSMSALALGKEAATEYIQNIKVGTSVIACVNSPKSVTVAGDITALEEIEAKASSDGIFCRRLKVPAAYHSPYMQALAKDYSGRIKNTCFQQEVETSRLRVFASSVTGRCVSDPRLVRDPEHWVRNMIQCVEFEESLKAIVLKEGKSSIPSFALDTIIEVGPSGALKGPIRQTLSDPELSGNEINIDTCLQRNENAVLTLQGLAGRLFCDGYPVRFSEVNLSDADSLPRVITDLPRYQWNHQAKYWAASFATKHTLERAHPRHDLLGVPIKGLNPEQHIWRNTLRISDVPWLQDHSLQGEAIFPGAGWGVIVMEAMRQIHPLSSSEFAAYALTDVELSTACVIPNNDEGIELQVIVRKQGSKILDHLNRKEFYIYSLGKDGNWICHCSGMVSQAETMFNEETSTPDESTLLNVTTDDFYANIQNGGPTFGPCFQNIIELACKPGIAVATVTVPDTAAIMPYKYESEVPLHPAVMDACFQLVWATMTREALDVLGTCLPTNVGSFWLRSDVNLRPGSRLKVISTLTEADHQGWTASLDVYDLEYLPPKLIMRTEGLHVKSIRLKQSSKQIIDNTQILQTIWKPDMLLLSTKDLSHEVAADLPALDNRNFEEIVKNKTSDKIHEILARLNAGEFSAVKPHHQKLISWMKRQEDIVSDKHDSLDLKGQLKLNGDAIQSIPVCSLLDSLSENFTKVLKGEVDLTETLSQSKSLDQFHSIIPQYHHSLKHLENYMSLFGHKYPRANILEIGAETGIASAAVFAGLSRGNQDRLSAASYDYTDPRTDHLLNSRQKFDQFSDQIRYQKLDIDEDIAEQDFTIGSYDLIIASNTLHNSKNLAQSINSIKRLLKPSGKLLLLETTTARSDQYLVYGLLQQQRWLTHEEAEESSFFLNTKSWQSILRGNGFQSVEILAHDTIDANQSRYSLMVATAPSDSQSLSPGSINKTTIIALPNPHPNSERKLHLLKNSLQYLTDELDIVTGFGGSSLKGKTCIIYELIGNKFLSSMSQTDFEDFKNVILNAKDVMWVSEVSPTDKDENLQAAMHIGLLRTLRMEEPSKKFVSLLLERTSEYNDATWIQTIHEVFRRSIVMTQEGHHDYEFSSKGGKVFIPRYAGNTTLNTDLAKLHGSEIPENINFISKNQYTRLEAMTPGLLDSLVFKEDNVAWGSMSWDENMIEITPQTFGLNFRDVLIAMGMLKEKWMAYECAGYVTRIGSNVPNHFKIGDRVCAIMHAGHWANKVRVFWTSCIKVPDNISLETAASIPVIYSTSYHALIHLAQLTEQDSILIHSAAGGVGQAAIAIAQTRGSKIFATAGSEKKKNFLTATYGIPPERIFSSRDPSFYEDIMRATQGKGVDVVLNSLAGPLLQASMECLAPFGRFIELGKRDSQLGNSLGMGKFANVASYISMDVVQLAIKKGDKLQESLCQIMKMLEKGQIQHKVPILSYRMSDVQKAFRKLQGGSHIGKIVVSAREDEQIKAIVARKPIQLDPYGAYLIIGGLRGIGLQMARWMSHHGAKTLILLSRSAKEESNQHIIKEFAEYGTKAILCSCDVTDKLSLKKTVDQFTARTPIRGVIQSAVVLQDSMFVNMSHEQWKKTIDPKVKGTHNLHQVFQSPDLDFFIVLSSAAAIVGNSGQTNYTAAGVYQDNIANHRVKCKLPAVSINIGLVPTVGVAARSSSGAEARLNWACYRTQEVSELLKLLEIAIRNPHLGQMVTGVKTWTDPADLDWRLEPRFATLWRTGGSDDTKQTATPRSLIAQLRNSSTEVAHTLLIEALVVWIAKTFGMSPSEINTELPLNAFGVDSLVAGELRNWLVKNVNAGITIFDVVQSTSARNLATRVQESLLNK</sequence>
<dbReference type="InterPro" id="IPR049900">
    <property type="entry name" value="PKS_mFAS_DH"/>
</dbReference>
<dbReference type="Pfam" id="PF00109">
    <property type="entry name" value="ketoacyl-synt"/>
    <property type="match status" value="1"/>
</dbReference>
<dbReference type="CDD" id="cd05195">
    <property type="entry name" value="enoyl_red"/>
    <property type="match status" value="1"/>
</dbReference>
<keyword evidence="11" id="KW-1185">Reference proteome</keyword>
<dbReference type="Pfam" id="PF02801">
    <property type="entry name" value="Ketoacyl-synt_C"/>
    <property type="match status" value="1"/>
</dbReference>
<dbReference type="Pfam" id="PF23297">
    <property type="entry name" value="ACP_SdgA_C"/>
    <property type="match status" value="1"/>
</dbReference>
<dbReference type="Pfam" id="PF23114">
    <property type="entry name" value="NAD-bd_HRPKS_sdrA"/>
    <property type="match status" value="1"/>
</dbReference>
<proteinExistence type="predicted"/>
<evidence type="ECO:0000256" key="5">
    <source>
        <dbReference type="ARBA" id="ARBA00023268"/>
    </source>
</evidence>
<dbReference type="EMBL" id="JAVHJO010000017">
    <property type="protein sequence ID" value="KAK6525281.1"/>
    <property type="molecule type" value="Genomic_DNA"/>
</dbReference>
<dbReference type="GO" id="GO:0031177">
    <property type="term" value="F:phosphopantetheine binding"/>
    <property type="evidence" value="ECO:0007669"/>
    <property type="project" value="InterPro"/>
</dbReference>
<evidence type="ECO:0000259" key="9">
    <source>
        <dbReference type="PROSITE" id="PS52019"/>
    </source>
</evidence>
<dbReference type="InterPro" id="IPR036291">
    <property type="entry name" value="NAD(P)-bd_dom_sf"/>
</dbReference>
<dbReference type="CDD" id="cd00833">
    <property type="entry name" value="PKS"/>
    <property type="match status" value="1"/>
</dbReference>
<name>A0AAV9WU57_9PEZI</name>
<dbReference type="GO" id="GO:0004315">
    <property type="term" value="F:3-oxoacyl-[acyl-carrier-protein] synthase activity"/>
    <property type="evidence" value="ECO:0007669"/>
    <property type="project" value="InterPro"/>
</dbReference>
<evidence type="ECO:0008006" key="12">
    <source>
        <dbReference type="Google" id="ProtNLM"/>
    </source>
</evidence>
<dbReference type="InterPro" id="IPR014043">
    <property type="entry name" value="Acyl_transferase_dom"/>
</dbReference>
<dbReference type="GO" id="GO:0016491">
    <property type="term" value="F:oxidoreductase activity"/>
    <property type="evidence" value="ECO:0007669"/>
    <property type="project" value="UniProtKB-KW"/>
</dbReference>
<dbReference type="InterPro" id="IPR020841">
    <property type="entry name" value="PKS_Beta-ketoAc_synthase_dom"/>
</dbReference>
<dbReference type="SUPFAM" id="SSF52151">
    <property type="entry name" value="FabD/lysophospholipase-like"/>
    <property type="match status" value="1"/>
</dbReference>
<dbReference type="Gene3D" id="3.90.180.10">
    <property type="entry name" value="Medium-chain alcohol dehydrogenases, catalytic domain"/>
    <property type="match status" value="1"/>
</dbReference>
<protein>
    <recommendedName>
        <fullName evidence="12">Polyketide synthase</fullName>
    </recommendedName>
</protein>
<evidence type="ECO:0000256" key="1">
    <source>
        <dbReference type="ARBA" id="ARBA00022450"/>
    </source>
</evidence>
<evidence type="ECO:0000256" key="2">
    <source>
        <dbReference type="ARBA" id="ARBA00022553"/>
    </source>
</evidence>
<feature type="active site" description="Proton acceptor; for dehydratase activity" evidence="6">
    <location>
        <position position="962"/>
    </location>
</feature>
<dbReference type="InterPro" id="IPR042104">
    <property type="entry name" value="PKS_dehydratase_sf"/>
</dbReference>
<evidence type="ECO:0000313" key="10">
    <source>
        <dbReference type="EMBL" id="KAK6525281.1"/>
    </source>
</evidence>
<accession>A0AAV9WU57</accession>
<keyword evidence="4" id="KW-0560">Oxidoreductase</keyword>
<dbReference type="Proteomes" id="UP001365542">
    <property type="component" value="Unassembled WGS sequence"/>
</dbReference>
<keyword evidence="5" id="KW-0511">Multifunctional enzyme</keyword>
<dbReference type="GO" id="GO:0044550">
    <property type="term" value="P:secondary metabolite biosynthetic process"/>
    <property type="evidence" value="ECO:0007669"/>
    <property type="project" value="TreeGrafter"/>
</dbReference>
<dbReference type="SMART" id="SM00827">
    <property type="entry name" value="PKS_AT"/>
    <property type="match status" value="1"/>
</dbReference>
<dbReference type="InterPro" id="IPR016039">
    <property type="entry name" value="Thiolase-like"/>
</dbReference>
<dbReference type="InterPro" id="IPR050091">
    <property type="entry name" value="PKS_NRPS_Biosynth_Enz"/>
</dbReference>
<dbReference type="InterPro" id="IPR057326">
    <property type="entry name" value="KR_dom"/>
</dbReference>
<dbReference type="Pfam" id="PF13489">
    <property type="entry name" value="Methyltransf_23"/>
    <property type="match status" value="1"/>
</dbReference>
<feature type="domain" description="Ketosynthase family 3 (KS3)" evidence="8">
    <location>
        <begin position="8"/>
        <end position="435"/>
    </location>
</feature>
<dbReference type="PANTHER" id="PTHR43775">
    <property type="entry name" value="FATTY ACID SYNTHASE"/>
    <property type="match status" value="1"/>
</dbReference>
<feature type="region of interest" description="N-terminal hotdog fold" evidence="6">
    <location>
        <begin position="930"/>
        <end position="1065"/>
    </location>
</feature>
<dbReference type="GO" id="GO:0004312">
    <property type="term" value="F:fatty acid synthase activity"/>
    <property type="evidence" value="ECO:0007669"/>
    <property type="project" value="TreeGrafter"/>
</dbReference>
<dbReference type="InterPro" id="IPR020843">
    <property type="entry name" value="ER"/>
</dbReference>
<dbReference type="Gene3D" id="3.40.47.10">
    <property type="match status" value="1"/>
</dbReference>
<dbReference type="Gene3D" id="3.10.129.110">
    <property type="entry name" value="Polyketide synthase dehydratase"/>
    <property type="match status" value="1"/>
</dbReference>
<dbReference type="InterPro" id="IPR013968">
    <property type="entry name" value="PKS_KR"/>
</dbReference>
<feature type="domain" description="Carrier" evidence="7">
    <location>
        <begin position="2426"/>
        <end position="2503"/>
    </location>
</feature>
<evidence type="ECO:0000313" key="11">
    <source>
        <dbReference type="Proteomes" id="UP001365542"/>
    </source>
</evidence>
<dbReference type="InterPro" id="IPR014030">
    <property type="entry name" value="Ketoacyl_synth_N"/>
</dbReference>